<dbReference type="Proteomes" id="UP000618943">
    <property type="component" value="Unassembled WGS sequence"/>
</dbReference>
<dbReference type="Pfam" id="PF10978">
    <property type="entry name" value="DUF2785"/>
    <property type="match status" value="1"/>
</dbReference>
<accession>A0ABS1H939</accession>
<dbReference type="EMBL" id="JAEOAH010000022">
    <property type="protein sequence ID" value="MBK3495938.1"/>
    <property type="molecule type" value="Genomic_DNA"/>
</dbReference>
<organism evidence="1 2">
    <name type="scientific">Viridibacillus soli</name>
    <dbReference type="NCBI Taxonomy" id="2798301"/>
    <lineage>
        <taxon>Bacteria</taxon>
        <taxon>Bacillati</taxon>
        <taxon>Bacillota</taxon>
        <taxon>Bacilli</taxon>
        <taxon>Bacillales</taxon>
        <taxon>Caryophanaceae</taxon>
        <taxon>Viridibacillus</taxon>
    </lineage>
</organism>
<name>A0ABS1H939_9BACL</name>
<evidence type="ECO:0000313" key="1">
    <source>
        <dbReference type="EMBL" id="MBK3495938.1"/>
    </source>
</evidence>
<protein>
    <submittedName>
        <fullName evidence="1">DUF2785 domain-containing protein</fullName>
    </submittedName>
</protein>
<comment type="caution">
    <text evidence="1">The sequence shown here is derived from an EMBL/GenBank/DDBJ whole genome shotgun (WGS) entry which is preliminary data.</text>
</comment>
<proteinExistence type="predicted"/>
<reference evidence="1 2" key="1">
    <citation type="submission" date="2020-12" db="EMBL/GenBank/DDBJ databases">
        <title>YIM B01967 draft genome.</title>
        <authorList>
            <person name="Yan X."/>
        </authorList>
    </citation>
    <scope>NUCLEOTIDE SEQUENCE [LARGE SCALE GENOMIC DNA]</scope>
    <source>
        <strain evidence="1 2">YIM B01967</strain>
    </source>
</reference>
<keyword evidence="2" id="KW-1185">Reference proteome</keyword>
<dbReference type="InterPro" id="IPR021247">
    <property type="entry name" value="DUF2785"/>
</dbReference>
<evidence type="ECO:0000313" key="2">
    <source>
        <dbReference type="Proteomes" id="UP000618943"/>
    </source>
</evidence>
<gene>
    <name evidence="1" type="ORF">JFL43_13925</name>
</gene>
<sequence length="275" mass="32132">MSEMELKNLLLELQNDQKNWAEVAEQQFVFSMMEHIGSTDSELRDELVYQAFWRLIHDRHLSNELMNDMLKTALSDVYLFYEIGEKGVDSVFKRSFTTLLIALILNQDLQHSFLTDEMIEKVKDKLVAYLDLEEDIRGYVTDKGWAHSVAHTAYAIDELVKNPKLKVDDYDDIFQSLVNKIFTSKAVYIAGEDERVITPIFTMIENGLSIDIAKGLFERIPPFLSKQKEKATTKKFIILQANCKTFLKSFYYMASTDRKYSFIERKIERCLTEIR</sequence>